<comment type="caution">
    <text evidence="1">The sequence shown here is derived from an EMBL/GenBank/DDBJ whole genome shotgun (WGS) entry which is preliminary data.</text>
</comment>
<dbReference type="RefSeq" id="WP_123779139.1">
    <property type="nucleotide sequence ID" value="NZ_RKMG01000002.1"/>
</dbReference>
<keyword evidence="2" id="KW-1185">Reference proteome</keyword>
<accession>A0A3N4GS06</accession>
<dbReference type="EMBL" id="RKMG01000002">
    <property type="protein sequence ID" value="RPA65035.1"/>
    <property type="molecule type" value="Genomic_DNA"/>
</dbReference>
<protein>
    <submittedName>
        <fullName evidence="1">Uncharacterized protein</fullName>
    </submittedName>
</protein>
<reference evidence="1 2" key="1">
    <citation type="submission" date="2018-11" db="EMBL/GenBank/DDBJ databases">
        <title>Aerococcus sp. SJQ22, whole genome shotgun sequence.</title>
        <authorList>
            <person name="Sun L."/>
            <person name="Gao X."/>
            <person name="Chen W."/>
            <person name="Huang K."/>
        </authorList>
    </citation>
    <scope>NUCLEOTIDE SEQUENCE [LARGE SCALE GENOMIC DNA]</scope>
    <source>
        <strain evidence="1 2">SJQ22</strain>
    </source>
</reference>
<evidence type="ECO:0000313" key="1">
    <source>
        <dbReference type="EMBL" id="RPA65035.1"/>
    </source>
</evidence>
<evidence type="ECO:0000313" key="2">
    <source>
        <dbReference type="Proteomes" id="UP000273977"/>
    </source>
</evidence>
<dbReference type="AlphaFoldDB" id="A0A3N4GS06"/>
<organism evidence="1 2">
    <name type="scientific">Aerococcus agrisoli</name>
    <dbReference type="NCBI Taxonomy" id="2487350"/>
    <lineage>
        <taxon>Bacteria</taxon>
        <taxon>Bacillati</taxon>
        <taxon>Bacillota</taxon>
        <taxon>Bacilli</taxon>
        <taxon>Lactobacillales</taxon>
        <taxon>Aerococcaceae</taxon>
        <taxon>Aerococcus</taxon>
    </lineage>
</organism>
<gene>
    <name evidence="1" type="ORF">EF384_01085</name>
</gene>
<proteinExistence type="predicted"/>
<dbReference type="Proteomes" id="UP000273977">
    <property type="component" value="Unassembled WGS sequence"/>
</dbReference>
<sequence length="100" mass="11184">MKLTNNQIFAVNGVLSELVNEKLTGSFKFKLFKTKAELERAIEIVQKALEGVVDEEEVTEIAEQTQDLNIELLTEAELEPLPLSMAQLVLLQAIIKEGDK</sequence>
<name>A0A3N4GS06_9LACT</name>